<evidence type="ECO:0008006" key="3">
    <source>
        <dbReference type="Google" id="ProtNLM"/>
    </source>
</evidence>
<dbReference type="NCBIfam" id="NF033564">
    <property type="entry name" value="transpos_ISAs1"/>
    <property type="match status" value="1"/>
</dbReference>
<dbReference type="InterPro" id="IPR047647">
    <property type="entry name" value="ISAs1_transpos"/>
</dbReference>
<accession>A0A4P2Q270</accession>
<gene>
    <name evidence="1" type="ORF">SOCEGT47_038720</name>
</gene>
<evidence type="ECO:0000313" key="1">
    <source>
        <dbReference type="EMBL" id="AUX23349.1"/>
    </source>
</evidence>
<dbReference type="EMBL" id="CP012670">
    <property type="protein sequence ID" value="AUX23349.1"/>
    <property type="molecule type" value="Genomic_DNA"/>
</dbReference>
<organism evidence="1 2">
    <name type="scientific">Sorangium cellulosum</name>
    <name type="common">Polyangium cellulosum</name>
    <dbReference type="NCBI Taxonomy" id="56"/>
    <lineage>
        <taxon>Bacteria</taxon>
        <taxon>Pseudomonadati</taxon>
        <taxon>Myxococcota</taxon>
        <taxon>Polyangia</taxon>
        <taxon>Polyangiales</taxon>
        <taxon>Polyangiaceae</taxon>
        <taxon>Sorangium</taxon>
    </lineage>
</organism>
<evidence type="ECO:0000313" key="2">
    <source>
        <dbReference type="Proteomes" id="UP000295781"/>
    </source>
</evidence>
<dbReference type="Proteomes" id="UP000295781">
    <property type="component" value="Chromosome"/>
</dbReference>
<dbReference type="InterPro" id="IPR051698">
    <property type="entry name" value="Transposase_11-like"/>
</dbReference>
<name>A0A4P2Q270_SORCE</name>
<dbReference type="PANTHER" id="PTHR30298:SF0">
    <property type="entry name" value="PROTEIN YBFL-RELATED"/>
    <property type="match status" value="1"/>
</dbReference>
<proteinExistence type="predicted"/>
<protein>
    <recommendedName>
        <fullName evidence="3">Transposase IS4-like domain-containing protein</fullName>
    </recommendedName>
</protein>
<dbReference type="PANTHER" id="PTHR30298">
    <property type="entry name" value="H REPEAT-ASSOCIATED PREDICTED TRANSPOSASE"/>
    <property type="match status" value="1"/>
</dbReference>
<reference evidence="1 2" key="1">
    <citation type="submission" date="2015-09" db="EMBL/GenBank/DDBJ databases">
        <title>Sorangium comparison.</title>
        <authorList>
            <person name="Zaburannyi N."/>
            <person name="Bunk B."/>
            <person name="Overmann J."/>
            <person name="Mueller R."/>
        </authorList>
    </citation>
    <scope>NUCLEOTIDE SEQUENCE [LARGE SCALE GENOMIC DNA]</scope>
    <source>
        <strain evidence="1 2">So ceGT47</strain>
    </source>
</reference>
<sequence length="115" mass="13140">MVERERQVGPDDEVTSERHYFISSSARAGAKTMGSLIRAHWSIENRCHWVLDVAFREDESRIRAGQQNIGLLRKIALDLLKQDQTTKRGIAAKRKKAGWDHDYLLRVLSGTIPPD</sequence>
<dbReference type="AlphaFoldDB" id="A0A4P2Q270"/>